<sequence>MQPQTNPNLGPCTKSSGSQHCLGTAFSYLEVFPTLSPVLTPLQGQRRGQLPLAVAFALQWGLLGLQHLSSSGKPLAFYGLHVSPVVAQTTLCRSSTPTRCSCRASMPLASCVPKIAPAGDTEH</sequence>
<protein>
    <submittedName>
        <fullName evidence="1">Uncharacterized protein</fullName>
    </submittedName>
</protein>
<comment type="caution">
    <text evidence="1">The sequence shown here is derived from an EMBL/GenBank/DDBJ whole genome shotgun (WGS) entry which is preliminary data.</text>
</comment>
<reference evidence="1 2" key="1">
    <citation type="journal article" date="2020" name="Nature">
        <title>Six reference-quality genomes reveal evolution of bat adaptations.</title>
        <authorList>
            <person name="Jebb D."/>
            <person name="Huang Z."/>
            <person name="Pippel M."/>
            <person name="Hughes G.M."/>
            <person name="Lavrichenko K."/>
            <person name="Devanna P."/>
            <person name="Winkler S."/>
            <person name="Jermiin L.S."/>
            <person name="Skirmuntt E.C."/>
            <person name="Katzourakis A."/>
            <person name="Burkitt-Gray L."/>
            <person name="Ray D.A."/>
            <person name="Sullivan K.A.M."/>
            <person name="Roscito J.G."/>
            <person name="Kirilenko B.M."/>
            <person name="Davalos L.M."/>
            <person name="Corthals A.P."/>
            <person name="Power M.L."/>
            <person name="Jones G."/>
            <person name="Ransome R.D."/>
            <person name="Dechmann D.K.N."/>
            <person name="Locatelli A.G."/>
            <person name="Puechmaille S.J."/>
            <person name="Fedrigo O."/>
            <person name="Jarvis E.D."/>
            <person name="Hiller M."/>
            <person name="Vernes S.C."/>
            <person name="Myers E.W."/>
            <person name="Teeling E.C."/>
        </authorList>
    </citation>
    <scope>NUCLEOTIDE SEQUENCE [LARGE SCALE GENOMIC DNA]</scope>
    <source>
        <strain evidence="1">MMyoMyo1</strain>
        <tissue evidence="1">Flight muscle</tissue>
    </source>
</reference>
<evidence type="ECO:0000313" key="2">
    <source>
        <dbReference type="Proteomes" id="UP000527355"/>
    </source>
</evidence>
<dbReference type="Proteomes" id="UP000527355">
    <property type="component" value="Unassembled WGS sequence"/>
</dbReference>
<accession>A0A7J7Y0K7</accession>
<dbReference type="EMBL" id="JABWUV010000005">
    <property type="protein sequence ID" value="KAF6355206.1"/>
    <property type="molecule type" value="Genomic_DNA"/>
</dbReference>
<name>A0A7J7Y0K7_MYOMY</name>
<organism evidence="1 2">
    <name type="scientific">Myotis myotis</name>
    <name type="common">Greater mouse-eared bat</name>
    <name type="synonym">Vespertilio myotis</name>
    <dbReference type="NCBI Taxonomy" id="51298"/>
    <lineage>
        <taxon>Eukaryota</taxon>
        <taxon>Metazoa</taxon>
        <taxon>Chordata</taxon>
        <taxon>Craniata</taxon>
        <taxon>Vertebrata</taxon>
        <taxon>Euteleostomi</taxon>
        <taxon>Mammalia</taxon>
        <taxon>Eutheria</taxon>
        <taxon>Laurasiatheria</taxon>
        <taxon>Chiroptera</taxon>
        <taxon>Yangochiroptera</taxon>
        <taxon>Vespertilionidae</taxon>
        <taxon>Myotis</taxon>
    </lineage>
</organism>
<evidence type="ECO:0000313" key="1">
    <source>
        <dbReference type="EMBL" id="KAF6355206.1"/>
    </source>
</evidence>
<keyword evidence="2" id="KW-1185">Reference proteome</keyword>
<gene>
    <name evidence="1" type="ORF">mMyoMyo1_011396</name>
</gene>
<dbReference type="AlphaFoldDB" id="A0A7J7Y0K7"/>
<proteinExistence type="predicted"/>